<evidence type="ECO:0000313" key="6">
    <source>
        <dbReference type="EMBL" id="TMJ05820.1"/>
    </source>
</evidence>
<protein>
    <submittedName>
        <fullName evidence="7">DoxX family protein</fullName>
    </submittedName>
</protein>
<dbReference type="AlphaFoldDB" id="A0A537LGM9"/>
<evidence type="ECO:0000256" key="5">
    <source>
        <dbReference type="SAM" id="Phobius"/>
    </source>
</evidence>
<evidence type="ECO:0000256" key="2">
    <source>
        <dbReference type="ARBA" id="ARBA00022692"/>
    </source>
</evidence>
<feature type="transmembrane region" description="Helical" evidence="5">
    <location>
        <begin position="66"/>
        <end position="87"/>
    </location>
</feature>
<accession>A0A537LGM9</accession>
<keyword evidence="2 5" id="KW-0812">Transmembrane</keyword>
<evidence type="ECO:0000256" key="3">
    <source>
        <dbReference type="ARBA" id="ARBA00022989"/>
    </source>
</evidence>
<keyword evidence="3 5" id="KW-1133">Transmembrane helix</keyword>
<evidence type="ECO:0000313" key="7">
    <source>
        <dbReference type="EMBL" id="TMJ07179.1"/>
    </source>
</evidence>
<comment type="caution">
    <text evidence="7">The sequence shown here is derived from an EMBL/GenBank/DDBJ whole genome shotgun (WGS) entry which is preliminary data.</text>
</comment>
<dbReference type="InterPro" id="IPR032808">
    <property type="entry name" value="DoxX"/>
</dbReference>
<feature type="transmembrane region" description="Helical" evidence="5">
    <location>
        <begin position="35"/>
        <end position="59"/>
    </location>
</feature>
<name>A0A537LGM9_9BACT</name>
<comment type="subcellular location">
    <subcellularLocation>
        <location evidence="1">Membrane</location>
        <topology evidence="1">Multi-pass membrane protein</topology>
    </subcellularLocation>
</comment>
<proteinExistence type="predicted"/>
<dbReference type="EMBL" id="VBAI01000282">
    <property type="protein sequence ID" value="TMJ07179.1"/>
    <property type="molecule type" value="Genomic_DNA"/>
</dbReference>
<evidence type="ECO:0000256" key="1">
    <source>
        <dbReference type="ARBA" id="ARBA00004141"/>
    </source>
</evidence>
<evidence type="ECO:0000313" key="8">
    <source>
        <dbReference type="Proteomes" id="UP000315217"/>
    </source>
</evidence>
<dbReference type="Proteomes" id="UP000318661">
    <property type="component" value="Unassembled WGS sequence"/>
</dbReference>
<gene>
    <name evidence="7" type="ORF">E6G98_13745</name>
    <name evidence="6" type="ORF">E6G99_09600</name>
</gene>
<evidence type="ECO:0000313" key="9">
    <source>
        <dbReference type="Proteomes" id="UP000318661"/>
    </source>
</evidence>
<sequence length="116" mass="12007">MNTALWVVQVVLAVLYVIAGLGKIMGQGPMLEKMMPGFSLALIRLVGLGEALAGLGLVLPAAARRWAAVAGWAGAILAAEAVVFVVYHLSHGAYVPAGASLVLGLLAAFVAWRRLT</sequence>
<feature type="transmembrane region" description="Helical" evidence="5">
    <location>
        <begin position="93"/>
        <end position="112"/>
    </location>
</feature>
<dbReference type="EMBL" id="VBAJ01000238">
    <property type="protein sequence ID" value="TMJ05820.1"/>
    <property type="molecule type" value="Genomic_DNA"/>
</dbReference>
<keyword evidence="4 5" id="KW-0472">Membrane</keyword>
<reference evidence="8 9" key="1">
    <citation type="journal article" date="2019" name="Nat. Microbiol.">
        <title>Mediterranean grassland soil C-N compound turnover is dependent on rainfall and depth, and is mediated by genomically divergent microorganisms.</title>
        <authorList>
            <person name="Diamond S."/>
            <person name="Andeer P.F."/>
            <person name="Li Z."/>
            <person name="Crits-Christoph A."/>
            <person name="Burstein D."/>
            <person name="Anantharaman K."/>
            <person name="Lane K.R."/>
            <person name="Thomas B.C."/>
            <person name="Pan C."/>
            <person name="Northen T.R."/>
            <person name="Banfield J.F."/>
        </authorList>
    </citation>
    <scope>NUCLEOTIDE SEQUENCE [LARGE SCALE GENOMIC DNA]</scope>
    <source>
        <strain evidence="7">NP_1</strain>
        <strain evidence="6">NP_2</strain>
    </source>
</reference>
<evidence type="ECO:0000256" key="4">
    <source>
        <dbReference type="ARBA" id="ARBA00023136"/>
    </source>
</evidence>
<dbReference type="GO" id="GO:0016020">
    <property type="term" value="C:membrane"/>
    <property type="evidence" value="ECO:0007669"/>
    <property type="project" value="UniProtKB-SubCell"/>
</dbReference>
<organism evidence="7 8">
    <name type="scientific">Candidatus Segetimicrobium genomatis</name>
    <dbReference type="NCBI Taxonomy" id="2569760"/>
    <lineage>
        <taxon>Bacteria</taxon>
        <taxon>Bacillati</taxon>
        <taxon>Candidatus Sysuimicrobiota</taxon>
        <taxon>Candidatus Sysuimicrobiia</taxon>
        <taxon>Candidatus Sysuimicrobiales</taxon>
        <taxon>Candidatus Segetimicrobiaceae</taxon>
        <taxon>Candidatus Segetimicrobium</taxon>
    </lineage>
</organism>
<dbReference type="Pfam" id="PF13564">
    <property type="entry name" value="DoxX_2"/>
    <property type="match status" value="1"/>
</dbReference>
<dbReference type="Proteomes" id="UP000315217">
    <property type="component" value="Unassembled WGS sequence"/>
</dbReference>